<dbReference type="AlphaFoldDB" id="A0A0H5Q552"/>
<proteinExistence type="predicted"/>
<accession>A0A0H5Q552</accession>
<reference evidence="1" key="2">
    <citation type="submission" date="2015-07" db="EMBL/GenBank/DDBJ databases">
        <title>Plasmids, circular viruses and viroids from rat gut.</title>
        <authorList>
            <person name="Jorgensen T.J."/>
            <person name="Hansen M.A."/>
            <person name="Xu Z."/>
            <person name="Tabak M.A."/>
            <person name="Sorensen S.J."/>
            <person name="Hansen L.H."/>
        </authorList>
    </citation>
    <scope>NUCLEOTIDE SEQUENCE</scope>
    <source>
        <strain evidence="1">RGFK1127</strain>
    </source>
</reference>
<organism evidence="1">
    <name type="scientific">uncultured prokaryote</name>
    <dbReference type="NCBI Taxonomy" id="198431"/>
    <lineage>
        <taxon>unclassified sequences</taxon>
        <taxon>environmental samples</taxon>
    </lineage>
</organism>
<sequence length="99" mass="11481">MLSKQAHDLLGNTDQLTWSLNQLVCNTCESPCWKITMRVVWDLPGKRAEKHLLVREHLDLRLALGLVIAAAGELRSTERAREEQQWRREHVTELPLELD</sequence>
<reference evidence="1" key="1">
    <citation type="submission" date="2015-06" db="EMBL/GenBank/DDBJ databases">
        <authorList>
            <person name="Joergensen T."/>
        </authorList>
    </citation>
    <scope>NUCLEOTIDE SEQUENCE</scope>
    <source>
        <strain evidence="1">RGFK1127</strain>
    </source>
</reference>
<protein>
    <submittedName>
        <fullName evidence="1">Uncharacterized protein</fullName>
    </submittedName>
</protein>
<dbReference type="EMBL" id="LN853707">
    <property type="protein sequence ID" value="CRY96529.1"/>
    <property type="molecule type" value="Genomic_DNA"/>
</dbReference>
<name>A0A0H5Q552_9ZZZZ</name>
<evidence type="ECO:0000313" key="1">
    <source>
        <dbReference type="EMBL" id="CRY96529.1"/>
    </source>
</evidence>